<keyword evidence="4" id="KW-0804">Transcription</keyword>
<dbReference type="EMBL" id="JALGBI010000001">
    <property type="protein sequence ID" value="MCJ0763869.1"/>
    <property type="molecule type" value="Genomic_DNA"/>
</dbReference>
<dbReference type="InterPro" id="IPR050950">
    <property type="entry name" value="HTH-type_LysR_regulators"/>
</dbReference>
<dbReference type="Gene3D" id="3.40.190.290">
    <property type="match status" value="1"/>
</dbReference>
<evidence type="ECO:0000259" key="5">
    <source>
        <dbReference type="PROSITE" id="PS50931"/>
    </source>
</evidence>
<dbReference type="Pfam" id="PF03466">
    <property type="entry name" value="LysR_substrate"/>
    <property type="match status" value="1"/>
</dbReference>
<dbReference type="GO" id="GO:0005829">
    <property type="term" value="C:cytosol"/>
    <property type="evidence" value="ECO:0007669"/>
    <property type="project" value="TreeGrafter"/>
</dbReference>
<evidence type="ECO:0000313" key="6">
    <source>
        <dbReference type="EMBL" id="MCJ0763869.1"/>
    </source>
</evidence>
<dbReference type="FunFam" id="1.10.10.10:FF:000001">
    <property type="entry name" value="LysR family transcriptional regulator"/>
    <property type="match status" value="1"/>
</dbReference>
<dbReference type="SUPFAM" id="SSF46785">
    <property type="entry name" value="Winged helix' DNA-binding domain"/>
    <property type="match status" value="1"/>
</dbReference>
<dbReference type="Pfam" id="PF00126">
    <property type="entry name" value="HTH_1"/>
    <property type="match status" value="1"/>
</dbReference>
<keyword evidence="3" id="KW-0238">DNA-binding</keyword>
<dbReference type="GO" id="GO:0003677">
    <property type="term" value="F:DNA binding"/>
    <property type="evidence" value="ECO:0007669"/>
    <property type="project" value="UniProtKB-KW"/>
</dbReference>
<dbReference type="InterPro" id="IPR005119">
    <property type="entry name" value="LysR_subst-bd"/>
</dbReference>
<name>A0A9X1VVD3_9BURK</name>
<protein>
    <submittedName>
        <fullName evidence="6">LysR family transcriptional regulator</fullName>
    </submittedName>
</protein>
<organism evidence="6 7">
    <name type="scientific">Variovorax terrae</name>
    <dbReference type="NCBI Taxonomy" id="2923278"/>
    <lineage>
        <taxon>Bacteria</taxon>
        <taxon>Pseudomonadati</taxon>
        <taxon>Pseudomonadota</taxon>
        <taxon>Betaproteobacteria</taxon>
        <taxon>Burkholderiales</taxon>
        <taxon>Comamonadaceae</taxon>
        <taxon>Variovorax</taxon>
    </lineage>
</organism>
<dbReference type="PROSITE" id="PS50931">
    <property type="entry name" value="HTH_LYSR"/>
    <property type="match status" value="1"/>
</dbReference>
<dbReference type="InterPro" id="IPR036388">
    <property type="entry name" value="WH-like_DNA-bd_sf"/>
</dbReference>
<dbReference type="PANTHER" id="PTHR30419:SF2">
    <property type="entry name" value="LYSR FAMILY TRANSCRIPTIONAL REGULATOR"/>
    <property type="match status" value="1"/>
</dbReference>
<evidence type="ECO:0000256" key="3">
    <source>
        <dbReference type="ARBA" id="ARBA00023125"/>
    </source>
</evidence>
<proteinExistence type="inferred from homology"/>
<sequence>MRDLDLTTLRLFVAVCEARSIARAGEQQHIVGSAISKRLAQLEDTVGTPLLVRRRRGVEPTPAGETLLEHARSMLASADLVERDMAAYAAGVRGQVRILATASVIAESLADDVASFLNHPAHGDIRVDIEERVSSGVLRGVHEGSASLGLCWDAANLDGLQARPWRGDHLAVVMPLDHPLAQHQALALAQTLEFDHVSLPPSSAVQVMLQRSAALHGQSLRYRVVVATFEAALRVVRAKLAISVLPAELAQPYASAFGLRVVPLTDAWARRRFAICFRDAATLPPAARLLLEHLAQAGNSEEK</sequence>
<accession>A0A9X1VVD3</accession>
<dbReference type="InterPro" id="IPR036390">
    <property type="entry name" value="WH_DNA-bd_sf"/>
</dbReference>
<dbReference type="CDD" id="cd08421">
    <property type="entry name" value="PBP2_LTTR_like_1"/>
    <property type="match status" value="1"/>
</dbReference>
<evidence type="ECO:0000256" key="4">
    <source>
        <dbReference type="ARBA" id="ARBA00023163"/>
    </source>
</evidence>
<dbReference type="GO" id="GO:0003700">
    <property type="term" value="F:DNA-binding transcription factor activity"/>
    <property type="evidence" value="ECO:0007669"/>
    <property type="project" value="InterPro"/>
</dbReference>
<comment type="caution">
    <text evidence="6">The sequence shown here is derived from an EMBL/GenBank/DDBJ whole genome shotgun (WGS) entry which is preliminary data.</text>
</comment>
<evidence type="ECO:0000256" key="1">
    <source>
        <dbReference type="ARBA" id="ARBA00009437"/>
    </source>
</evidence>
<keyword evidence="2" id="KW-0805">Transcription regulation</keyword>
<dbReference type="SUPFAM" id="SSF53850">
    <property type="entry name" value="Periplasmic binding protein-like II"/>
    <property type="match status" value="1"/>
</dbReference>
<dbReference type="Gene3D" id="1.10.10.10">
    <property type="entry name" value="Winged helix-like DNA-binding domain superfamily/Winged helix DNA-binding domain"/>
    <property type="match status" value="1"/>
</dbReference>
<dbReference type="RefSeq" id="WP_243306445.1">
    <property type="nucleotide sequence ID" value="NZ_JALGBI010000001.1"/>
</dbReference>
<gene>
    <name evidence="6" type="ORF">MMF98_11695</name>
</gene>
<dbReference type="AlphaFoldDB" id="A0A9X1VVD3"/>
<evidence type="ECO:0000256" key="2">
    <source>
        <dbReference type="ARBA" id="ARBA00023015"/>
    </source>
</evidence>
<feature type="domain" description="HTH lysR-type" evidence="5">
    <location>
        <begin position="4"/>
        <end position="61"/>
    </location>
</feature>
<dbReference type="PANTHER" id="PTHR30419">
    <property type="entry name" value="HTH-TYPE TRANSCRIPTIONAL REGULATOR YBHD"/>
    <property type="match status" value="1"/>
</dbReference>
<evidence type="ECO:0000313" key="7">
    <source>
        <dbReference type="Proteomes" id="UP001139447"/>
    </source>
</evidence>
<reference evidence="6" key="1">
    <citation type="submission" date="2022-03" db="EMBL/GenBank/DDBJ databases">
        <authorList>
            <person name="Woo C.Y."/>
        </authorList>
    </citation>
    <scope>NUCLEOTIDE SEQUENCE</scope>
    <source>
        <strain evidence="6">CYS-02</strain>
    </source>
</reference>
<keyword evidence="7" id="KW-1185">Reference proteome</keyword>
<comment type="similarity">
    <text evidence="1">Belongs to the LysR transcriptional regulatory family.</text>
</comment>
<dbReference type="Proteomes" id="UP001139447">
    <property type="component" value="Unassembled WGS sequence"/>
</dbReference>
<dbReference type="InterPro" id="IPR000847">
    <property type="entry name" value="LysR_HTH_N"/>
</dbReference>